<proteinExistence type="inferred from homology"/>
<feature type="binding site" evidence="6">
    <location>
        <position position="165"/>
    </location>
    <ligand>
        <name>substrate</name>
    </ligand>
</feature>
<dbReference type="InterPro" id="IPR006097">
    <property type="entry name" value="Glu/Leu/Phe/Val/Trp_DH_dimer"/>
</dbReference>
<dbReference type="Pfam" id="PF00208">
    <property type="entry name" value="ELFV_dehydrog"/>
    <property type="match status" value="1"/>
</dbReference>
<sequence>MQDVVEKVYEQVVARNRGEAEFHQAVREVLESLDPVIAKHPHYAEDALLERIVEPERQIMFRVPWVDDAGAVHVNRGFRIEFNSALGPYKGGLRFHPSVNAGIIKFLGFEQIFKNSLTNQGIGGGKGGSDFDPHGKSDAEVMRFCQSFMTELSRHIGPSTDVPAGDIGVGGREIGYLFGQYKRLRNSYDAGVLTGKGLAWGGSLVRTEATGYGTVLFAQSMLATKGQTLEGKKVAVSGSGNVAIYAIEKAQQLGATPITFSDSSGYVVDEAGVDLDLLKQVKEVERGRVADYVSRRPGSRLVTEGRPWDVPVDVALPCATQNELDGDDAATLLRQGCAVVAEGANMPSTPEAVEAFLGAGILYAPGKAANAGGVATSALEMEQNAGRTRWDFATAEEKLTAIMADIHDSCVAAAEEYGRPGDYVLGANAAGFTRVADVMIAHGIV</sequence>
<protein>
    <recommendedName>
        <fullName evidence="4">Glutamate dehydrogenase</fullName>
    </recommendedName>
</protein>
<dbReference type="NCBIfam" id="NF006929">
    <property type="entry name" value="PRK09414.1"/>
    <property type="match status" value="1"/>
</dbReference>
<dbReference type="Gene3D" id="3.40.50.720">
    <property type="entry name" value="NAD(P)-binding Rossmann-like Domain"/>
    <property type="match status" value="1"/>
</dbReference>
<dbReference type="PANTHER" id="PTHR43571:SF1">
    <property type="entry name" value="NADP-SPECIFIC GLUTAMATE DEHYDROGENASE 1-RELATED"/>
    <property type="match status" value="1"/>
</dbReference>
<dbReference type="CDD" id="cd05313">
    <property type="entry name" value="NAD_bind_2_Glu_DH"/>
    <property type="match status" value="1"/>
</dbReference>
<keyword evidence="6" id="KW-0520">NAD</keyword>
<evidence type="ECO:0000256" key="6">
    <source>
        <dbReference type="PIRSR" id="PIRSR000185-2"/>
    </source>
</evidence>
<evidence type="ECO:0000256" key="8">
    <source>
        <dbReference type="RuleBase" id="RU004417"/>
    </source>
</evidence>
<keyword evidence="3 4" id="KW-0560">Oxidoreductase</keyword>
<dbReference type="InterPro" id="IPR006096">
    <property type="entry name" value="Glu/Leu/Phe/Val/Trp_DH_C"/>
</dbReference>
<feature type="domain" description="Glutamate/phenylalanine/leucine/valine/L-tryptophan dehydrogenase C-terminal" evidence="9">
    <location>
        <begin position="203"/>
        <end position="443"/>
    </location>
</feature>
<dbReference type="Proteomes" id="UP000234778">
    <property type="component" value="Unassembled WGS sequence"/>
</dbReference>
<dbReference type="InterPro" id="IPR036291">
    <property type="entry name" value="NAD(P)-bd_dom_sf"/>
</dbReference>
<dbReference type="GO" id="GO:0005829">
    <property type="term" value="C:cytosol"/>
    <property type="evidence" value="ECO:0007669"/>
    <property type="project" value="TreeGrafter"/>
</dbReference>
<dbReference type="Gene3D" id="1.10.285.10">
    <property type="entry name" value="Glutamate Dehydrogenase, chain A, domain 3"/>
    <property type="match status" value="2"/>
</dbReference>
<dbReference type="Gene3D" id="3.40.50.10860">
    <property type="entry name" value="Leucine Dehydrogenase, chain A, domain 1"/>
    <property type="match status" value="1"/>
</dbReference>
<evidence type="ECO:0000256" key="2">
    <source>
        <dbReference type="ARBA" id="ARBA00011643"/>
    </source>
</evidence>
<accession>A0A2I1KRA4</accession>
<evidence type="ECO:0000256" key="1">
    <source>
        <dbReference type="ARBA" id="ARBA00006382"/>
    </source>
</evidence>
<feature type="binding site" evidence="6">
    <location>
        <position position="114"/>
    </location>
    <ligand>
        <name>substrate</name>
    </ligand>
</feature>
<gene>
    <name evidence="10" type="ORF">CYJ26_09340</name>
</gene>
<evidence type="ECO:0000256" key="5">
    <source>
        <dbReference type="PIRSR" id="PIRSR000185-1"/>
    </source>
</evidence>
<dbReference type="InterPro" id="IPR033922">
    <property type="entry name" value="NAD_bind_Glu_DH"/>
</dbReference>
<dbReference type="SMART" id="SM00839">
    <property type="entry name" value="ELFV_dehydrog"/>
    <property type="match status" value="1"/>
</dbReference>
<feature type="binding site" evidence="6">
    <location>
        <position position="111"/>
    </location>
    <ligand>
        <name>substrate</name>
    </ligand>
</feature>
<evidence type="ECO:0000313" key="10">
    <source>
        <dbReference type="EMBL" id="PKY98128.1"/>
    </source>
</evidence>
<feature type="site" description="Important for catalysis" evidence="7">
    <location>
        <position position="166"/>
    </location>
</feature>
<dbReference type="InterPro" id="IPR014362">
    <property type="entry name" value="Glu_DH"/>
</dbReference>
<dbReference type="PANTHER" id="PTHR43571">
    <property type="entry name" value="NADP-SPECIFIC GLUTAMATE DEHYDROGENASE 1-RELATED"/>
    <property type="match status" value="1"/>
</dbReference>
<evidence type="ECO:0000259" key="9">
    <source>
        <dbReference type="SMART" id="SM00839"/>
    </source>
</evidence>
<evidence type="ECO:0000256" key="3">
    <source>
        <dbReference type="ARBA" id="ARBA00023002"/>
    </source>
</evidence>
<comment type="caution">
    <text evidence="10">The sequence shown here is derived from an EMBL/GenBank/DDBJ whole genome shotgun (WGS) entry which is preliminary data.</text>
</comment>
<dbReference type="GeneID" id="81709136"/>
<dbReference type="InterPro" id="IPR050724">
    <property type="entry name" value="Glu_Leu_Phe_Val_DH"/>
</dbReference>
<comment type="similarity">
    <text evidence="1 4 8">Belongs to the Glu/Leu/Phe/Val dehydrogenases family.</text>
</comment>
<dbReference type="FunFam" id="3.40.50.720:FF:000030">
    <property type="entry name" value="Glutamate dehydrogenase"/>
    <property type="match status" value="1"/>
</dbReference>
<dbReference type="FunFam" id="3.40.50.10860:FF:000002">
    <property type="entry name" value="Glutamate dehydrogenase"/>
    <property type="match status" value="1"/>
</dbReference>
<dbReference type="InterPro" id="IPR006095">
    <property type="entry name" value="Glu/Leu/Phe/Val/Trp_DH"/>
</dbReference>
<keyword evidence="6" id="KW-0547">Nucleotide-binding</keyword>
<feature type="binding site" evidence="6">
    <location>
        <position position="241"/>
    </location>
    <ligand>
        <name>NAD(+)</name>
        <dbReference type="ChEBI" id="CHEBI:57540"/>
    </ligand>
</feature>
<dbReference type="SUPFAM" id="SSF53223">
    <property type="entry name" value="Aminoacid dehydrogenase-like, N-terminal domain"/>
    <property type="match status" value="1"/>
</dbReference>
<feature type="active site" description="Proton donor" evidence="5">
    <location>
        <position position="126"/>
    </location>
</feature>
<dbReference type="EMBL" id="PKHA01000011">
    <property type="protein sequence ID" value="PKY98128.1"/>
    <property type="molecule type" value="Genomic_DNA"/>
</dbReference>
<dbReference type="RefSeq" id="WP_101638321.1">
    <property type="nucleotide sequence ID" value="NZ_JAHAIH010000012.1"/>
</dbReference>
<evidence type="ECO:0000313" key="11">
    <source>
        <dbReference type="Proteomes" id="UP000234778"/>
    </source>
</evidence>
<feature type="binding site" evidence="6">
    <location>
        <position position="90"/>
    </location>
    <ligand>
        <name>substrate</name>
    </ligand>
</feature>
<dbReference type="SUPFAM" id="SSF51735">
    <property type="entry name" value="NAD(P)-binding Rossmann-fold domains"/>
    <property type="match status" value="1"/>
</dbReference>
<organism evidence="10 11">
    <name type="scientific">Actinomyces urogenitalis</name>
    <dbReference type="NCBI Taxonomy" id="103621"/>
    <lineage>
        <taxon>Bacteria</taxon>
        <taxon>Bacillati</taxon>
        <taxon>Actinomycetota</taxon>
        <taxon>Actinomycetes</taxon>
        <taxon>Actinomycetales</taxon>
        <taxon>Actinomycetaceae</taxon>
        <taxon>Actinomyces</taxon>
    </lineage>
</organism>
<feature type="binding site" evidence="6">
    <location>
        <position position="377"/>
    </location>
    <ligand>
        <name>substrate</name>
    </ligand>
</feature>
<dbReference type="PRINTS" id="PR00082">
    <property type="entry name" value="GLFDHDRGNASE"/>
</dbReference>
<dbReference type="GO" id="GO:0006537">
    <property type="term" value="P:glutamate biosynthetic process"/>
    <property type="evidence" value="ECO:0007669"/>
    <property type="project" value="TreeGrafter"/>
</dbReference>
<comment type="subunit">
    <text evidence="2">Homohexamer.</text>
</comment>
<dbReference type="GO" id="GO:0000166">
    <property type="term" value="F:nucleotide binding"/>
    <property type="evidence" value="ECO:0007669"/>
    <property type="project" value="UniProtKB-KW"/>
</dbReference>
<dbReference type="GO" id="GO:0004354">
    <property type="term" value="F:glutamate dehydrogenase (NADP+) activity"/>
    <property type="evidence" value="ECO:0007669"/>
    <property type="project" value="TreeGrafter"/>
</dbReference>
<dbReference type="AlphaFoldDB" id="A0A2I1KRA4"/>
<dbReference type="InterPro" id="IPR046346">
    <property type="entry name" value="Aminoacid_DH-like_N_sf"/>
</dbReference>
<name>A0A2I1KRA4_9ACTO</name>
<dbReference type="FunFam" id="1.10.285.10:FF:000001">
    <property type="entry name" value="Glutamate dehydrogenase"/>
    <property type="match status" value="1"/>
</dbReference>
<feature type="binding site" evidence="6">
    <location>
        <position position="210"/>
    </location>
    <ligand>
        <name>NAD(+)</name>
        <dbReference type="ChEBI" id="CHEBI:57540"/>
    </ligand>
</feature>
<dbReference type="PIRSF" id="PIRSF000185">
    <property type="entry name" value="Glu_DH"/>
    <property type="match status" value="1"/>
</dbReference>
<reference evidence="10 11" key="1">
    <citation type="submission" date="2017-12" db="EMBL/GenBank/DDBJ databases">
        <title>Phylogenetic diversity of female urinary microbiome.</title>
        <authorList>
            <person name="Thomas-White K."/>
            <person name="Wolfe A.J."/>
        </authorList>
    </citation>
    <scope>NUCLEOTIDE SEQUENCE [LARGE SCALE GENOMIC DNA]</scope>
    <source>
        <strain evidence="10 11">UMB0319</strain>
    </source>
</reference>
<dbReference type="Pfam" id="PF02812">
    <property type="entry name" value="ELFV_dehydrog_N"/>
    <property type="match status" value="1"/>
</dbReference>
<evidence type="ECO:0000256" key="7">
    <source>
        <dbReference type="PIRSR" id="PIRSR000185-3"/>
    </source>
</evidence>
<evidence type="ECO:0000256" key="4">
    <source>
        <dbReference type="PIRNR" id="PIRNR000185"/>
    </source>
</evidence>